<gene>
    <name evidence="1" type="ORF">GGD90_003497</name>
</gene>
<protein>
    <submittedName>
        <fullName evidence="1">Uncharacterized protein</fullName>
    </submittedName>
</protein>
<dbReference type="RefSeq" id="WP_153118032.1">
    <property type="nucleotide sequence ID" value="NZ_JACIGE010000018.1"/>
</dbReference>
<evidence type="ECO:0000313" key="2">
    <source>
        <dbReference type="Proteomes" id="UP000587070"/>
    </source>
</evidence>
<sequence>MPLAGLNGSTRCHVPAALLQRFVHLCLLSFFRRSNGAFGRAKMAKRFFDLQEIIDRFFDDGWLIFWSLD</sequence>
<dbReference type="EMBL" id="JACIGE010000018">
    <property type="protein sequence ID" value="MBB4249093.1"/>
    <property type="molecule type" value="Genomic_DNA"/>
</dbReference>
<organism evidence="1 2">
    <name type="scientific">Rhodocyclus tenuis</name>
    <name type="common">Rhodospirillum tenue</name>
    <dbReference type="NCBI Taxonomy" id="1066"/>
    <lineage>
        <taxon>Bacteria</taxon>
        <taxon>Pseudomonadati</taxon>
        <taxon>Pseudomonadota</taxon>
        <taxon>Betaproteobacteria</taxon>
        <taxon>Rhodocyclales</taxon>
        <taxon>Rhodocyclaceae</taxon>
        <taxon>Rhodocyclus</taxon>
    </lineage>
</organism>
<comment type="caution">
    <text evidence="1">The sequence shown here is derived from an EMBL/GenBank/DDBJ whole genome shotgun (WGS) entry which is preliminary data.</text>
</comment>
<evidence type="ECO:0000313" key="1">
    <source>
        <dbReference type="EMBL" id="MBB4249093.1"/>
    </source>
</evidence>
<dbReference type="Proteomes" id="UP000587070">
    <property type="component" value="Unassembled WGS sequence"/>
</dbReference>
<accession>A0A840G9T7</accession>
<proteinExistence type="predicted"/>
<dbReference type="AlphaFoldDB" id="A0A840G9T7"/>
<reference evidence="1 2" key="1">
    <citation type="submission" date="2020-08" db="EMBL/GenBank/DDBJ databases">
        <title>Genome sequencing of Purple Non-Sulfur Bacteria from various extreme environments.</title>
        <authorList>
            <person name="Mayer M."/>
        </authorList>
    </citation>
    <scope>NUCLEOTIDE SEQUENCE [LARGE SCALE GENOMIC DNA]</scope>
    <source>
        <strain evidence="1 2">2761</strain>
    </source>
</reference>
<name>A0A840G9T7_RHOTE</name>
<keyword evidence="2" id="KW-1185">Reference proteome</keyword>